<dbReference type="Proteomes" id="UP000828390">
    <property type="component" value="Unassembled WGS sequence"/>
</dbReference>
<comment type="caution">
    <text evidence="1">The sequence shown here is derived from an EMBL/GenBank/DDBJ whole genome shotgun (WGS) entry which is preliminary data.</text>
</comment>
<evidence type="ECO:0000313" key="1">
    <source>
        <dbReference type="EMBL" id="KAH3781032.1"/>
    </source>
</evidence>
<accession>A0A9D4EIL2</accession>
<sequence>MHSKSCPTEVREKAKTDLVKKTLFWAAVREENNIPHGKTDEFVCQLYEILVHGSTNHDILAQVR</sequence>
<evidence type="ECO:0000313" key="2">
    <source>
        <dbReference type="Proteomes" id="UP000828390"/>
    </source>
</evidence>
<dbReference type="EMBL" id="JAIWYP010000008">
    <property type="protein sequence ID" value="KAH3781032.1"/>
    <property type="molecule type" value="Genomic_DNA"/>
</dbReference>
<keyword evidence="2" id="KW-1185">Reference proteome</keyword>
<dbReference type="AlphaFoldDB" id="A0A9D4EIL2"/>
<organism evidence="1 2">
    <name type="scientific">Dreissena polymorpha</name>
    <name type="common">Zebra mussel</name>
    <name type="synonym">Mytilus polymorpha</name>
    <dbReference type="NCBI Taxonomy" id="45954"/>
    <lineage>
        <taxon>Eukaryota</taxon>
        <taxon>Metazoa</taxon>
        <taxon>Spiralia</taxon>
        <taxon>Lophotrochozoa</taxon>
        <taxon>Mollusca</taxon>
        <taxon>Bivalvia</taxon>
        <taxon>Autobranchia</taxon>
        <taxon>Heteroconchia</taxon>
        <taxon>Euheterodonta</taxon>
        <taxon>Imparidentia</taxon>
        <taxon>Neoheterodontei</taxon>
        <taxon>Myida</taxon>
        <taxon>Dreissenoidea</taxon>
        <taxon>Dreissenidae</taxon>
        <taxon>Dreissena</taxon>
    </lineage>
</organism>
<reference evidence="1" key="1">
    <citation type="journal article" date="2019" name="bioRxiv">
        <title>The Genome of the Zebra Mussel, Dreissena polymorpha: A Resource for Invasive Species Research.</title>
        <authorList>
            <person name="McCartney M.A."/>
            <person name="Auch B."/>
            <person name="Kono T."/>
            <person name="Mallez S."/>
            <person name="Zhang Y."/>
            <person name="Obille A."/>
            <person name="Becker A."/>
            <person name="Abrahante J.E."/>
            <person name="Garbe J."/>
            <person name="Badalamenti J.P."/>
            <person name="Herman A."/>
            <person name="Mangelson H."/>
            <person name="Liachko I."/>
            <person name="Sullivan S."/>
            <person name="Sone E.D."/>
            <person name="Koren S."/>
            <person name="Silverstein K.A.T."/>
            <person name="Beckman K.B."/>
            <person name="Gohl D.M."/>
        </authorList>
    </citation>
    <scope>NUCLEOTIDE SEQUENCE</scope>
    <source>
        <strain evidence="1">Duluth1</strain>
        <tissue evidence="1">Whole animal</tissue>
    </source>
</reference>
<protein>
    <submittedName>
        <fullName evidence="1">Uncharacterized protein</fullName>
    </submittedName>
</protein>
<name>A0A9D4EIL2_DREPO</name>
<proteinExistence type="predicted"/>
<reference evidence="1" key="2">
    <citation type="submission" date="2020-11" db="EMBL/GenBank/DDBJ databases">
        <authorList>
            <person name="McCartney M.A."/>
            <person name="Auch B."/>
            <person name="Kono T."/>
            <person name="Mallez S."/>
            <person name="Becker A."/>
            <person name="Gohl D.M."/>
            <person name="Silverstein K.A.T."/>
            <person name="Koren S."/>
            <person name="Bechman K.B."/>
            <person name="Herman A."/>
            <person name="Abrahante J.E."/>
            <person name="Garbe J."/>
        </authorList>
    </citation>
    <scope>NUCLEOTIDE SEQUENCE</scope>
    <source>
        <strain evidence="1">Duluth1</strain>
        <tissue evidence="1">Whole animal</tissue>
    </source>
</reference>
<gene>
    <name evidence="1" type="ORF">DPMN_158857</name>
</gene>